<feature type="compositionally biased region" description="Basic and acidic residues" evidence="1">
    <location>
        <begin position="74"/>
        <end position="91"/>
    </location>
</feature>
<dbReference type="Proteomes" id="UP000797356">
    <property type="component" value="Chromosome 15"/>
</dbReference>
<reference evidence="2" key="2">
    <citation type="submission" date="2019-07" db="EMBL/GenBank/DDBJ databases">
        <authorList>
            <person name="Yang Y."/>
            <person name="Bocs S."/>
            <person name="Baudouin L."/>
        </authorList>
    </citation>
    <scope>NUCLEOTIDE SEQUENCE</scope>
    <source>
        <tissue evidence="2">Spear leaf of Hainan Tall coconut</tissue>
    </source>
</reference>
<evidence type="ECO:0000256" key="1">
    <source>
        <dbReference type="SAM" id="MobiDB-lite"/>
    </source>
</evidence>
<protein>
    <submittedName>
        <fullName evidence="2">Uncharacterized protein</fullName>
    </submittedName>
</protein>
<proteinExistence type="predicted"/>
<reference evidence="2" key="1">
    <citation type="journal article" date="2017" name="Gigascience">
        <title>The genome draft of coconut (Cocos nucifera).</title>
        <authorList>
            <person name="Xiao Y."/>
            <person name="Xu P."/>
            <person name="Fan H."/>
            <person name="Baudouin L."/>
            <person name="Xia W."/>
            <person name="Bocs S."/>
            <person name="Xu J."/>
            <person name="Li Q."/>
            <person name="Guo A."/>
            <person name="Zhou L."/>
            <person name="Li J."/>
            <person name="Wu Y."/>
            <person name="Ma Z."/>
            <person name="Armero A."/>
            <person name="Issali A.E."/>
            <person name="Liu N."/>
            <person name="Peng M."/>
            <person name="Yang Y."/>
        </authorList>
    </citation>
    <scope>NUCLEOTIDE SEQUENCE</scope>
    <source>
        <tissue evidence="2">Spear leaf of Hainan Tall coconut</tissue>
    </source>
</reference>
<dbReference type="AlphaFoldDB" id="A0A8K0IXY8"/>
<feature type="compositionally biased region" description="Acidic residues" evidence="1">
    <location>
        <begin position="37"/>
        <end position="56"/>
    </location>
</feature>
<gene>
    <name evidence="2" type="ORF">COCNU_15G005220</name>
</gene>
<evidence type="ECO:0000313" key="2">
    <source>
        <dbReference type="EMBL" id="KAG1370156.1"/>
    </source>
</evidence>
<accession>A0A8K0IXY8</accession>
<sequence length="108" mass="12258">MHHNNSISGSAHMPWKDKIKVVSKYLSLTQSSAGVDVEVEGEDEDGEDGEEDESVDGDGLTVGPESPEVHPFVRPRELEQQPWRQQHEQNHPHHHRRPVRHLSLCLCV</sequence>
<dbReference type="EMBL" id="CM017886">
    <property type="protein sequence ID" value="KAG1370156.1"/>
    <property type="molecule type" value="Genomic_DNA"/>
</dbReference>
<keyword evidence="3" id="KW-1185">Reference proteome</keyword>
<evidence type="ECO:0000313" key="3">
    <source>
        <dbReference type="Proteomes" id="UP000797356"/>
    </source>
</evidence>
<comment type="caution">
    <text evidence="2">The sequence shown here is derived from an EMBL/GenBank/DDBJ whole genome shotgun (WGS) entry which is preliminary data.</text>
</comment>
<name>A0A8K0IXY8_COCNU</name>
<feature type="region of interest" description="Disordered" evidence="1">
    <location>
        <begin position="30"/>
        <end position="99"/>
    </location>
</feature>
<organism evidence="2 3">
    <name type="scientific">Cocos nucifera</name>
    <name type="common">Coconut palm</name>
    <dbReference type="NCBI Taxonomy" id="13894"/>
    <lineage>
        <taxon>Eukaryota</taxon>
        <taxon>Viridiplantae</taxon>
        <taxon>Streptophyta</taxon>
        <taxon>Embryophyta</taxon>
        <taxon>Tracheophyta</taxon>
        <taxon>Spermatophyta</taxon>
        <taxon>Magnoliopsida</taxon>
        <taxon>Liliopsida</taxon>
        <taxon>Arecaceae</taxon>
        <taxon>Arecoideae</taxon>
        <taxon>Cocoseae</taxon>
        <taxon>Attaleinae</taxon>
        <taxon>Cocos</taxon>
    </lineage>
</organism>